<reference evidence="3" key="1">
    <citation type="submission" date="2017-05" db="EMBL/GenBank/DDBJ databases">
        <title>Complete and WGS of Bordetella genogroups.</title>
        <authorList>
            <person name="Spilker T."/>
            <person name="Lipuma J."/>
        </authorList>
    </citation>
    <scope>NUCLEOTIDE SEQUENCE [LARGE SCALE GENOMIC DNA]</scope>
    <source>
        <strain evidence="3">AU16122</strain>
    </source>
</reference>
<dbReference type="AlphaFoldDB" id="A0A261S4G1"/>
<dbReference type="Proteomes" id="UP000216020">
    <property type="component" value="Unassembled WGS sequence"/>
</dbReference>
<accession>A0A261S4G1</accession>
<dbReference type="CDD" id="cd02440">
    <property type="entry name" value="AdoMet_MTases"/>
    <property type="match status" value="1"/>
</dbReference>
<dbReference type="Pfam" id="PF08241">
    <property type="entry name" value="Methyltransf_11"/>
    <property type="match status" value="1"/>
</dbReference>
<dbReference type="Gene3D" id="3.40.50.150">
    <property type="entry name" value="Vaccinia Virus protein VP39"/>
    <property type="match status" value="1"/>
</dbReference>
<dbReference type="PANTHER" id="PTHR43861">
    <property type="entry name" value="TRANS-ACONITATE 2-METHYLTRANSFERASE-RELATED"/>
    <property type="match status" value="1"/>
</dbReference>
<sequence length="855" mass="96057">MKETIQNVLNFLGYSLHKRRTVDALHREIEQLRATLNGESIAPQGAELPIQEQNNGDRPPLQLAATAEFAVVGLADLGLEKLIREYDFQSVIDIGAGAQVHAEVFAKFGKDVTAVDLGMSKFHLQKHRDHSDKIKEIYGNFNDLEFDRKFDCVWASHVLEHQLDAGQFLSKALSILKEGGVLAITVPPMKHEIVGGHVSLWNAGLILYRLVLAGVDCSQASILSYGYNISVIVRKRAIDLTDVSLDFDAGDIRRLKEYFPAGLTYHSNELDDPFDGDIQELNWINSTIPPVTEASHFYDLNISERQALVKQAIDSQTTLVSRWEKLASEYTDTWSLRARRAAELIGDVESVADVGCGMMTLESYLPVSVNYVPVDVVRRDDRTIVIDLNKEPMPPLGTKCIVGLGLLEYIFDVSALIKSMSTYHEMAVLSYNSLDYFPDVDERISHAWVNHYTLKQLESIFEQNGFEIAETVQHDNTQTMWRLTRKSTARNPGIAKRVVLTCDFMRTDSGKNFNQKPNLAKITDIILPALTNATTLPVTVFPSGTTDQYRSLIEAAYAAFGMSASIESWAKTYNYWSLEQFNARAGLLALLREAFEDAVVISFEASPMLGSIIEQVAIAHIDMRAHSQRFLDDLPLAFWSDSNDGRDALSEFRIPQQMIEGRVEELRARNANKEIPENSVVFMVQTCHDSSVILENGSFLEIAPYLGKIRNILRKYNAEALLIKPHPLEPQSDIVSSLLTIANSRVTHCNSYELMSSPNVAAIITFSSSTGHEAEAFGKRVHWLSLRRMITSYIPVLYQYRTTDFWRKVLASLGIPNQGAAYASDDISFEPNFLRKRFSIDWDALSTADKATERY</sequence>
<evidence type="ECO:0000313" key="2">
    <source>
        <dbReference type="EMBL" id="OZI32035.1"/>
    </source>
</evidence>
<dbReference type="RefSeq" id="WP_094856442.1">
    <property type="nucleotide sequence ID" value="NZ_NEVM01000005.1"/>
</dbReference>
<comment type="caution">
    <text evidence="2">The sequence shown here is derived from an EMBL/GenBank/DDBJ whole genome shotgun (WGS) entry which is preliminary data.</text>
</comment>
<proteinExistence type="predicted"/>
<name>A0A261S4G1_9BORD</name>
<feature type="domain" description="Methyltransferase type 11" evidence="1">
    <location>
        <begin position="93"/>
        <end position="184"/>
    </location>
</feature>
<gene>
    <name evidence="2" type="ORF">CAL29_29820</name>
</gene>
<evidence type="ECO:0000259" key="1">
    <source>
        <dbReference type="Pfam" id="PF08241"/>
    </source>
</evidence>
<dbReference type="InterPro" id="IPR013216">
    <property type="entry name" value="Methyltransf_11"/>
</dbReference>
<dbReference type="SUPFAM" id="SSF53335">
    <property type="entry name" value="S-adenosyl-L-methionine-dependent methyltransferases"/>
    <property type="match status" value="2"/>
</dbReference>
<evidence type="ECO:0000313" key="3">
    <source>
        <dbReference type="Proteomes" id="UP000216020"/>
    </source>
</evidence>
<dbReference type="EMBL" id="NEVM01000005">
    <property type="protein sequence ID" value="OZI32035.1"/>
    <property type="molecule type" value="Genomic_DNA"/>
</dbReference>
<dbReference type="PANTHER" id="PTHR43861:SF6">
    <property type="entry name" value="METHYLTRANSFERASE TYPE 11"/>
    <property type="match status" value="1"/>
</dbReference>
<dbReference type="InterPro" id="IPR029063">
    <property type="entry name" value="SAM-dependent_MTases_sf"/>
</dbReference>
<protein>
    <recommendedName>
        <fullName evidence="1">Methyltransferase type 11 domain-containing protein</fullName>
    </recommendedName>
</protein>
<dbReference type="OrthoDB" id="574053at2"/>
<organism evidence="2 3">
    <name type="scientific">Bordetella genomosp. 10</name>
    <dbReference type="NCBI Taxonomy" id="1416804"/>
    <lineage>
        <taxon>Bacteria</taxon>
        <taxon>Pseudomonadati</taxon>
        <taxon>Pseudomonadota</taxon>
        <taxon>Betaproteobacteria</taxon>
        <taxon>Burkholderiales</taxon>
        <taxon>Alcaligenaceae</taxon>
        <taxon>Bordetella</taxon>
    </lineage>
</organism>
<keyword evidence="3" id="KW-1185">Reference proteome</keyword>
<dbReference type="GO" id="GO:0008757">
    <property type="term" value="F:S-adenosylmethionine-dependent methyltransferase activity"/>
    <property type="evidence" value="ECO:0007669"/>
    <property type="project" value="InterPro"/>
</dbReference>